<proteinExistence type="predicted"/>
<evidence type="ECO:0000313" key="2">
    <source>
        <dbReference type="Proteomes" id="UP000095087"/>
    </source>
</evidence>
<gene>
    <name evidence="1" type="ORF">A7A08_01634</name>
</gene>
<sequence>MTLNGIQDLIPFLNYLKDRKLYFQLEHSSHETFTVSIHLIGHRVEVDFYDDHVDYSIFSGDESVLDDQKTLFAMLEEQSA</sequence>
<dbReference type="AlphaFoldDB" id="A0A1E2RZM3"/>
<dbReference type="STRING" id="1177755.A7A08_01634"/>
<keyword evidence="2" id="KW-1185">Reference proteome</keyword>
<accession>A0A1E2RZM3</accession>
<reference evidence="1 2" key="1">
    <citation type="submission" date="2016-07" db="EMBL/GenBank/DDBJ databases">
        <title>Draft genome sequence of Methyloligella halotolerans C2T (VKM B-2706T=CCUG 61687T=DSM 25045T), a halotolerant polyhydroxybutyrate accumulating methylotroph.</title>
        <authorList>
            <person name="Vasilenko O.V."/>
            <person name="Doronina N.V."/>
            <person name="Poroshina M.N."/>
            <person name="Tarlachkov S.V."/>
            <person name="Trotsenko Y.A."/>
        </authorList>
    </citation>
    <scope>NUCLEOTIDE SEQUENCE [LARGE SCALE GENOMIC DNA]</scope>
    <source>
        <strain evidence="1 2">VKM B-2706</strain>
    </source>
</reference>
<protein>
    <submittedName>
        <fullName evidence="1">Uncharacterized protein</fullName>
    </submittedName>
</protein>
<evidence type="ECO:0000313" key="1">
    <source>
        <dbReference type="EMBL" id="ODA67600.1"/>
    </source>
</evidence>
<dbReference type="RefSeq" id="WP_069094931.1">
    <property type="nucleotide sequence ID" value="NZ_MASI01000003.1"/>
</dbReference>
<dbReference type="OrthoDB" id="7571049at2"/>
<dbReference type="Proteomes" id="UP000095087">
    <property type="component" value="Unassembled WGS sequence"/>
</dbReference>
<name>A0A1E2RZM3_9HYPH</name>
<comment type="caution">
    <text evidence="1">The sequence shown here is derived from an EMBL/GenBank/DDBJ whole genome shotgun (WGS) entry which is preliminary data.</text>
</comment>
<organism evidence="1 2">
    <name type="scientific">Methyloligella halotolerans</name>
    <dbReference type="NCBI Taxonomy" id="1177755"/>
    <lineage>
        <taxon>Bacteria</taxon>
        <taxon>Pseudomonadati</taxon>
        <taxon>Pseudomonadota</taxon>
        <taxon>Alphaproteobacteria</taxon>
        <taxon>Hyphomicrobiales</taxon>
        <taxon>Hyphomicrobiaceae</taxon>
        <taxon>Methyloligella</taxon>
    </lineage>
</organism>
<dbReference type="EMBL" id="MASI01000003">
    <property type="protein sequence ID" value="ODA67600.1"/>
    <property type="molecule type" value="Genomic_DNA"/>
</dbReference>